<evidence type="ECO:0000256" key="6">
    <source>
        <dbReference type="ARBA" id="ARBA00022695"/>
    </source>
</evidence>
<dbReference type="Proteomes" id="UP000271003">
    <property type="component" value="Chromosome"/>
</dbReference>
<comment type="catalytic activity">
    <reaction evidence="9">
        <text>DNA(n) + a 2'-deoxyribonucleoside 5'-triphosphate = DNA(n+1) + diphosphate</text>
        <dbReference type="Rhea" id="RHEA:22508"/>
        <dbReference type="Rhea" id="RHEA-COMP:17339"/>
        <dbReference type="Rhea" id="RHEA-COMP:17340"/>
        <dbReference type="ChEBI" id="CHEBI:33019"/>
        <dbReference type="ChEBI" id="CHEBI:61560"/>
        <dbReference type="ChEBI" id="CHEBI:173112"/>
        <dbReference type="EC" id="2.7.7.7"/>
    </reaction>
</comment>
<dbReference type="AlphaFoldDB" id="A0A2Z6IC06"/>
<dbReference type="InterPro" id="IPR016195">
    <property type="entry name" value="Pol/histidinol_Pase-like"/>
</dbReference>
<dbReference type="GO" id="GO:0006260">
    <property type="term" value="P:DNA replication"/>
    <property type="evidence" value="ECO:0007669"/>
    <property type="project" value="UniProtKB-KW"/>
</dbReference>
<dbReference type="InterPro" id="IPR004013">
    <property type="entry name" value="PHP_dom"/>
</dbReference>
<dbReference type="GO" id="GO:0008408">
    <property type="term" value="F:3'-5' exonuclease activity"/>
    <property type="evidence" value="ECO:0007669"/>
    <property type="project" value="InterPro"/>
</dbReference>
<dbReference type="Pfam" id="PF07733">
    <property type="entry name" value="DNA_pol3_alpha"/>
    <property type="match status" value="1"/>
</dbReference>
<evidence type="ECO:0000256" key="5">
    <source>
        <dbReference type="ARBA" id="ARBA00022679"/>
    </source>
</evidence>
<keyword evidence="12" id="KW-1185">Reference proteome</keyword>
<dbReference type="Gene3D" id="2.40.50.140">
    <property type="entry name" value="Nucleic acid-binding proteins"/>
    <property type="match status" value="1"/>
</dbReference>
<accession>A0A2Z6IC06</accession>
<dbReference type="GO" id="GO:0005737">
    <property type="term" value="C:cytoplasm"/>
    <property type="evidence" value="ECO:0007669"/>
    <property type="project" value="UniProtKB-SubCell"/>
</dbReference>
<dbReference type="OrthoDB" id="9803237at2"/>
<protein>
    <recommendedName>
        <fullName evidence="3">DNA polymerase III subunit alpha</fullName>
        <ecNumber evidence="2">2.7.7.7</ecNumber>
    </recommendedName>
</protein>
<evidence type="ECO:0000313" key="12">
    <source>
        <dbReference type="Proteomes" id="UP000271003"/>
    </source>
</evidence>
<dbReference type="InterPro" id="IPR040982">
    <property type="entry name" value="DNA_pol3_finger"/>
</dbReference>
<dbReference type="InterPro" id="IPR011708">
    <property type="entry name" value="DNA_pol3_alpha_NTPase_dom"/>
</dbReference>
<comment type="subcellular location">
    <subcellularLocation>
        <location evidence="1">Cytoplasm</location>
    </subcellularLocation>
</comment>
<dbReference type="InterPro" id="IPR041931">
    <property type="entry name" value="DNA_pol3_alpha_thumb_dom"/>
</dbReference>
<dbReference type="NCBIfam" id="NF004226">
    <property type="entry name" value="PRK05673.1"/>
    <property type="match status" value="1"/>
</dbReference>
<evidence type="ECO:0000313" key="11">
    <source>
        <dbReference type="EMBL" id="BBF22608.1"/>
    </source>
</evidence>
<dbReference type="InterPro" id="IPR004365">
    <property type="entry name" value="NA-bd_OB_tRNA"/>
</dbReference>
<dbReference type="InterPro" id="IPR012340">
    <property type="entry name" value="NA-bd_OB-fold"/>
</dbReference>
<dbReference type="InterPro" id="IPR003141">
    <property type="entry name" value="Pol/His_phosphatase_N"/>
</dbReference>
<evidence type="ECO:0000256" key="3">
    <source>
        <dbReference type="ARBA" id="ARBA00019114"/>
    </source>
</evidence>
<dbReference type="NCBIfam" id="TIGR00594">
    <property type="entry name" value="polc"/>
    <property type="match status" value="1"/>
</dbReference>
<dbReference type="EMBL" id="AP018786">
    <property type="protein sequence ID" value="BBF22608.1"/>
    <property type="molecule type" value="Genomic_DNA"/>
</dbReference>
<name>A0A2Z6IC06_9BURK</name>
<dbReference type="Gene3D" id="1.10.10.1600">
    <property type="entry name" value="Bacterial DNA polymerase III alpha subunit, thumb domain"/>
    <property type="match status" value="1"/>
</dbReference>
<dbReference type="GO" id="GO:0003676">
    <property type="term" value="F:nucleic acid binding"/>
    <property type="evidence" value="ECO:0007669"/>
    <property type="project" value="InterPro"/>
</dbReference>
<dbReference type="InterPro" id="IPR049821">
    <property type="entry name" value="PolIIIA_DnaE1_PHP"/>
</dbReference>
<gene>
    <name evidence="11" type="primary">dnaE</name>
    <name evidence="11" type="ORF">SUTMEG_04990</name>
</gene>
<proteinExistence type="predicted"/>
<dbReference type="Gene3D" id="1.10.150.870">
    <property type="match status" value="1"/>
</dbReference>
<evidence type="ECO:0000256" key="8">
    <source>
        <dbReference type="ARBA" id="ARBA00022932"/>
    </source>
</evidence>
<keyword evidence="8 11" id="KW-0239">DNA-directed DNA polymerase</keyword>
<sequence>MADPKFIHLRFHSEYSVTDGLVRIDPMIHKVLETGGVAVGIADLMNIFGGLRFYTHALAAGLKPILGCDLRVKNLKEPEAPTRLGVLCMNHTGYHSLCVLLTKAFLTEDEKFRGQVDPAWFAKGGADGLIALTGGAEGELGRYLINKRFNLADQAVEELKAIFGDRLYIEVQRAGRPNDELATARLANLAAEHGLPVVATHPVQFLEKSDFEAHEVRCAIAEGFSLQDPRRSKNYSPEQYLKSEEEMCELFADMPSALQNSVEIAKRCNLDGVLSKPQLPLFPTPDGMSLDDYIEQLSREGLQKRLDFLYPDKAVQNEKRPAYDERLTYELETIKGMKFPGYFLIVQDFINWSKRNGIPVGPGRGSGAGSLVAYSLGITDLDPLKFDLLFERFLNPERVSMPDFDVDFCQYNRDRTIEYVKRTYGVDAVSQIATFGTMGAKAAVRDVGRALDVPYMKTDALSKLIPQQPGKNITLDDALRDVPEFREAVERDDEYKEILRLAKPLEGLTRNLGMHAGGVLIAPGKLTDFCPLYNADGAPENTVSQFDKKDVESVGLVKFDFLGLTTLSILAKAVEYIDQLHPGTHFDLDHIPIDDEPTYRLFQEANTAAIFQFESDGMRSLLKQARPDRLEDLVALNALYRPGPMDLIPSFIARKFGREKVEYLDERMEPVLRETYGIMVYQEQVMRVAQVVGGYSLGGADLLRRAMGKKNVEEMKRQRAVFVKGAAERNVKEEVASEIFDLMEKFAGYGFNKSHAAAYSYVAYQTAYLKAHHTAAFMAANLCMVMDSGEKMKALIDDAIANGVELLMPDINASDWFFTVPDEKHIRFGLGGIKGVSQAVIQDLVEKRKKDGPYLDIFDVAARVTGANARLLEALVKAGCFDSIDPDRNKLIVNIPQALSASQSLRASAGQESLFDEPGETARIVSWLPAVPWTMRQKLTEEKSVLGYWLTGHMFDQYREELAHYSRQRLKDLQPSREPVKMTGIVTSVRQVQSKRGRMGIVTIDDGTAVVEAMCFSEFWEKNRRVFQVDGVVCLTGKVRYDEFSKRMSVTLESVKTLDQFRHGAAKHLKIRVKPGTNAQTLAQIEELLRQESGESGVPLVLETTAAGATGSVFAEQQVHGTENFMAALLAVPAVESMQVVY</sequence>
<dbReference type="SUPFAM" id="SSF89550">
    <property type="entry name" value="PHP domain-like"/>
    <property type="match status" value="1"/>
</dbReference>
<dbReference type="InterPro" id="IPR004805">
    <property type="entry name" value="DnaE2/DnaE/PolC"/>
</dbReference>
<evidence type="ECO:0000256" key="7">
    <source>
        <dbReference type="ARBA" id="ARBA00022705"/>
    </source>
</evidence>
<dbReference type="SMART" id="SM00481">
    <property type="entry name" value="POLIIIAc"/>
    <property type="match status" value="1"/>
</dbReference>
<dbReference type="EC" id="2.7.7.7" evidence="2"/>
<evidence type="ECO:0000256" key="4">
    <source>
        <dbReference type="ARBA" id="ARBA00022490"/>
    </source>
</evidence>
<dbReference type="GO" id="GO:0003887">
    <property type="term" value="F:DNA-directed DNA polymerase activity"/>
    <property type="evidence" value="ECO:0007669"/>
    <property type="project" value="UniProtKB-KW"/>
</dbReference>
<keyword evidence="4" id="KW-0963">Cytoplasm</keyword>
<dbReference type="KEGG" id="sutt:SUTMEG_04990"/>
<dbReference type="Gene3D" id="3.20.20.140">
    <property type="entry name" value="Metal-dependent hydrolases"/>
    <property type="match status" value="1"/>
</dbReference>
<keyword evidence="6" id="KW-0548">Nucleotidyltransferase</keyword>
<dbReference type="Pfam" id="PF02811">
    <property type="entry name" value="PHP"/>
    <property type="match status" value="1"/>
</dbReference>
<organism evidence="11 12">
    <name type="scientific">Sutterella megalosphaeroides</name>
    <dbReference type="NCBI Taxonomy" id="2494234"/>
    <lineage>
        <taxon>Bacteria</taxon>
        <taxon>Pseudomonadati</taxon>
        <taxon>Pseudomonadota</taxon>
        <taxon>Betaproteobacteria</taxon>
        <taxon>Burkholderiales</taxon>
        <taxon>Sutterellaceae</taxon>
        <taxon>Sutterella</taxon>
    </lineage>
</organism>
<evidence type="ECO:0000256" key="1">
    <source>
        <dbReference type="ARBA" id="ARBA00004496"/>
    </source>
</evidence>
<dbReference type="PANTHER" id="PTHR32294">
    <property type="entry name" value="DNA POLYMERASE III SUBUNIT ALPHA"/>
    <property type="match status" value="1"/>
</dbReference>
<dbReference type="InterPro" id="IPR029460">
    <property type="entry name" value="DNAPol_HHH"/>
</dbReference>
<reference evidence="11 12" key="1">
    <citation type="journal article" date="2018" name="Int. J. Syst. Evol. Microbiol.">
        <title>Mesosutterella multiformis gen. nov., sp. nov., a member of the family Sutterellaceae and Sutterella megalosphaeroides sp. nov., isolated from human faeces.</title>
        <authorList>
            <person name="Sakamoto M."/>
            <person name="Ikeyama N."/>
            <person name="Kunihiro T."/>
            <person name="Iino T."/>
            <person name="Yuki M."/>
            <person name="Ohkuma M."/>
        </authorList>
    </citation>
    <scope>NUCLEOTIDE SEQUENCE [LARGE SCALE GENOMIC DNA]</scope>
    <source>
        <strain evidence="11 12">6FBBBH3</strain>
    </source>
</reference>
<dbReference type="Pfam" id="PF17657">
    <property type="entry name" value="DNA_pol3_finger"/>
    <property type="match status" value="1"/>
</dbReference>
<dbReference type="RefSeq" id="WP_120177796.1">
    <property type="nucleotide sequence ID" value="NZ_AP018786.1"/>
</dbReference>
<feature type="domain" description="Polymerase/histidinol phosphatase N-terminal" evidence="10">
    <location>
        <begin position="7"/>
        <end position="74"/>
    </location>
</feature>
<keyword evidence="5" id="KW-0808">Transferase</keyword>
<dbReference type="Pfam" id="PF01336">
    <property type="entry name" value="tRNA_anti-codon"/>
    <property type="match status" value="1"/>
</dbReference>
<dbReference type="CDD" id="cd04485">
    <property type="entry name" value="DnaE_OBF"/>
    <property type="match status" value="1"/>
</dbReference>
<evidence type="ECO:0000256" key="9">
    <source>
        <dbReference type="ARBA" id="ARBA00049244"/>
    </source>
</evidence>
<dbReference type="CDD" id="cd07433">
    <property type="entry name" value="PHP_PolIIIA_DnaE1"/>
    <property type="match status" value="1"/>
</dbReference>
<keyword evidence="7" id="KW-0235">DNA replication</keyword>
<dbReference type="Pfam" id="PF14579">
    <property type="entry name" value="HHH_6"/>
    <property type="match status" value="1"/>
</dbReference>
<evidence type="ECO:0000259" key="10">
    <source>
        <dbReference type="SMART" id="SM00481"/>
    </source>
</evidence>
<dbReference type="PANTHER" id="PTHR32294:SF0">
    <property type="entry name" value="DNA POLYMERASE III SUBUNIT ALPHA"/>
    <property type="match status" value="1"/>
</dbReference>
<evidence type="ECO:0000256" key="2">
    <source>
        <dbReference type="ARBA" id="ARBA00012417"/>
    </source>
</evidence>